<name>A0A975IQ07_9MICO</name>
<keyword evidence="1" id="KW-0134">Cell wall</keyword>
<keyword evidence="6" id="KW-0472">Membrane</keyword>
<keyword evidence="6" id="KW-1133">Transmembrane helix</keyword>
<sequence>MFRRWFAALFAVVLAVGLAAPASTPAVAAPDDAEFLIAKSDATGQSPYGPGAQFSYRVELTCNSSIVDTCVGAQLTDTLPEPLVFDASVEHAVVVAGGGTSQVTSEGTSFTVDFSTPGVSGVGLPTGNKADITVYVQVPPDLGADYNGDIVNTAFATAENALDVDASATVAIDVPEVLDTTVQKTVDDHQAPGSPGIPALPGQPVDYTIGGGSVSNRSVDALVVQDPADGVASPFEGSLDFTGLTSLTPPNGADRVAVAWRDAAGVWHDDYTGEIPSDLTGIPAVDPHSEVKGLRFTFTSSTGRLPAGGEEASIGFAAETNDTVLDIPVGQAVDVPNTASSSVTVQGRTSTPNTADGTVFITNEGPTVVAGKSFANPNLLAGDQTTATLTATVGYRPVAELVIDEPSPGQPDLAAQGLDFDGFTDGVLWPAGATGASIEYRYAGGGSETLTADETDTLPPPSEDGVVGFTATFTGPIIQHASATLPFTVTAQPVDEDTTSTNTITTAVTDAAGLTGSDSAAADLTRQPGRVSTTIDKSVARDWLWAVPGTTTDVSFRADVNDDGPNASTVGSEYLIVSDPPDPQPGDPVDAFWNAFDLSRIVAGVPTVADLQVQVWDGQAWTDLPGGQLDGPGDLVVAVPAAQRESIQGMRFVYTPKDGQLLQPGFQVAPSFSVVTREEFRDGSGSVADAAEAADPLIVPNTGGSEVYSPNDSTPDDDTATAADETELHWLDPDGDGPDLFDKTWLVDPEVPLYAFSGVARVAHLAWSTEGLPFDSVAFTDDPTAGPLYGDGVIGASAYDAWDLVEIAPIDGDLDPWMQYDRVASVELFDAGVGDWVDVTADACGADGSACDGAFPGYPLSAEQTASTRAVRLVFEEGSGRDGETGPEPGSGVAASYDHDRGIDLVFELRYEKRSDGGPVTGSLHDESYNSGAAGVVKNTAGIVADGERPVAQSDDDLISILDAAADVQVSKEFDQEALPIPPASAGQATYPLATATIVATNATQASVSTMDVSDPAPGATESMYEYLNLYRIDAISVPVDATESSVVLTREGGADPPISIEDALELAPADLADVIGIDVHHETPGTVSIRSGSASTVVLTYQLRETGRASGLPPTAADTAVNVAGAEVARPGGLPDLDIATGTASDTLAFDAADYDVFAGKTITPDSRFEDEPREGYRVDLTGQPGGNVRTTVLSVTDDEATFWNAFTFAGFPDATLPANLHQLRVQVLTGVDYALDEGSGDIVVTCGGSVVLDGCWVPGPWQDTDANSTVTPALPSGVDPVDVLGIRFDVRADADESNWESPFNPIVELAFTADRLGNLRIGPGGEIDSVPVPSTRPDLDPAPGETSAGTITDVVDVHGIGAWEVDTGTRWTADDSVPATTVLRHLPNGIEVEKLPGNGQDGADSQQFPPASEIPYRMTITNTGSWPIEGLVLEDRIQADGSGSMLVPRPGADPVFEFLLDGAAAEGFDAALDPDTGVVAVTVPDGFVLQPAGVLEIRAHLQFRDALPPGTPVANTITATSDRMFDTCDSTSFGTVTNPTVSDVDDCTANTTVNPTAAAPISLEKGVRGVAAGVPGADAGDANYDDLGVLSTTGSPEDCAEPNATGGNYRNICVPITRPGGVERWRLAFTNLGNVPSQAIAGIDVLPAVGDTGVTVPNARGSQWSPIFLGGVRPEGRATTATVTNFYTTTVPSVACNATDIEYSSRGEEVPPGNACASDIAARDWIAYDATTPPEELARAKALKTVAVWPEGDGLAPGTSGAITFDTRTPAWIPDAYEGGLPIAWNSVAAGSLALHDGGEIYQGPVEPVRAGVAAPTGTFELQKEVVTDPVDWPAPLPDAYEANVQCTSDGEEGTITPDPAPVDVPAGGTVVLIGEGTNLPMYADCRVQELPAQGAAVGYDPAGTDGWSGTVSAQRDLTARDDIHHPAPASEESDLITMRNEYELGGFTVSKAIVPGGAEDQEGDLIEFHPTFGFETSCTFLGEEVLGEEFELQDGEQAEFGGVPVGAECTVTETDDAGATTTSIVVTESGVPGEPVDGASVDFTVLPDVDDTHATAVAVTNTYTVGGIEITKRVIGDGTPVHGFTVTLVCTWDQADENPVFHDAWTFPVAGGTWSVGLLPTGAECDIDESDDGGATEATITPEQVAIGIDGTPGDPVLVDVQNDFRVGGFEVEKTVAGSGIGFSAGAVFVFGYRCEYLGETVGEGELTITGDGTAGPFTSEAVTGLPVGADCAITETANGGADATPPPVDVVIPDEDDGVATVVTAPFENRFSAAGLQVTKALDGAGATDPAVVDAAYTVLVTCALTEDADPLFAGEVEVTGNETVTVTDGGAPLILPVGTHCWGEETDAAGATASTVDHDSFENAVVVVPIDEDDPAVLEITATNTFDLADLTIAKELAGGAAEYAEDTEFEILVTCTLDRGGNNDPIVSYDDESVVLRGGGRDTLGDIPVGSTCYAEEPDGQGAWEIEISATEDDPVVVGGDEPVTITVTNVFPDAGFTVAKEVDNGGAVDQSGQPVEYSYVYRFIVVCGFEGETVLDEIFELGDGETRSFTELPAGSDCTVDEIVQQDARTTVVLAQGGVDDDLGETTTATFELQPDDDAGRPTTLMTVTNHYPVGSIEIAKSVTGTGADTWAGAFGDFEVRLHCVHDAVDADVYDDTHTLTVDAPGDVWLVDHLPTGARCAVTEVDAAGATESNATPASTVIDDDELADPVRVDVVNDFRTGALDVLKDAAGPGAPDFSARYVFEAVCTYEGQEVVHRELVVLDDGSGGPFRSETVTGIPVGAECVVTETDPGGADAPAPPVTVVIPDQEEPGVESVVTAGFVNEFSVGTVALAKEVTGDAVDAAAGAVFTVQLTCQLVRDGEPVTLYEAPTRIEAGETVPVAGPGGGPLRLPIGTHCWAVEPDAAGASDVSIDFGSFDDAAVVGRSAEEQHLTITATNTYEAGSLRLEKTVSGAVDQAAGRSFVIEVSCVLGRGDNDPFVAMDAERIVIGPGETRTFDGLPVGAACSAEEVDAGGAASSTVSATVADPVVITADAAVTITVDNRFDPPLPRTGVDGGALLAALGWAVLLLGGGGAALAAGLSRRRRARA</sequence>
<evidence type="ECO:0000256" key="6">
    <source>
        <dbReference type="SAM" id="Phobius"/>
    </source>
</evidence>
<feature type="compositionally biased region" description="Polar residues" evidence="5">
    <location>
        <begin position="702"/>
        <end position="713"/>
    </location>
</feature>
<dbReference type="InterPro" id="IPR019931">
    <property type="entry name" value="LPXTG_anchor"/>
</dbReference>
<protein>
    <recommendedName>
        <fullName evidence="8">Gram-positive cocci surface proteins LPxTG domain-containing protein</fullName>
    </recommendedName>
</protein>
<dbReference type="Pfam" id="PF19407">
    <property type="entry name" value="DUF5979"/>
    <property type="match status" value="11"/>
</dbReference>
<dbReference type="EMBL" id="CP071696">
    <property type="protein sequence ID" value="QTX05854.1"/>
    <property type="molecule type" value="Genomic_DNA"/>
</dbReference>
<dbReference type="InterPro" id="IPR046022">
    <property type="entry name" value="DUF5979"/>
</dbReference>
<dbReference type="Gene3D" id="2.60.40.1140">
    <property type="entry name" value="Collagen-binding surface protein Cna, B-type domain"/>
    <property type="match status" value="1"/>
</dbReference>
<feature type="domain" description="Gram-positive cocci surface proteins LPxTG" evidence="8">
    <location>
        <begin position="3057"/>
        <end position="3097"/>
    </location>
</feature>
<dbReference type="KEGG" id="aarc:G127AT_06560"/>
<keyword evidence="3 7" id="KW-0732">Signal</keyword>
<feature type="region of interest" description="Disordered" evidence="5">
    <location>
        <begin position="698"/>
        <end position="720"/>
    </location>
</feature>
<gene>
    <name evidence="9" type="ORF">G127AT_06560</name>
</gene>
<evidence type="ECO:0000256" key="7">
    <source>
        <dbReference type="SAM" id="SignalP"/>
    </source>
</evidence>
<keyword evidence="2" id="KW-0964">Secreted</keyword>
<evidence type="ECO:0000256" key="3">
    <source>
        <dbReference type="ARBA" id="ARBA00022729"/>
    </source>
</evidence>
<dbReference type="PROSITE" id="PS50847">
    <property type="entry name" value="GRAM_POS_ANCHORING"/>
    <property type="match status" value="1"/>
</dbReference>
<accession>A0A975IQ07</accession>
<organism evidence="9 10">
    <name type="scientific">Agromyces archimandritae</name>
    <dbReference type="NCBI Taxonomy" id="2781962"/>
    <lineage>
        <taxon>Bacteria</taxon>
        <taxon>Bacillati</taxon>
        <taxon>Actinomycetota</taxon>
        <taxon>Actinomycetes</taxon>
        <taxon>Micrococcales</taxon>
        <taxon>Microbacteriaceae</taxon>
        <taxon>Agromyces</taxon>
    </lineage>
</organism>
<feature type="signal peptide" evidence="7">
    <location>
        <begin position="1"/>
        <end position="28"/>
    </location>
</feature>
<dbReference type="Proteomes" id="UP000671914">
    <property type="component" value="Chromosome"/>
</dbReference>
<proteinExistence type="predicted"/>
<evidence type="ECO:0000256" key="4">
    <source>
        <dbReference type="ARBA" id="ARBA00023088"/>
    </source>
</evidence>
<evidence type="ECO:0000259" key="8">
    <source>
        <dbReference type="PROSITE" id="PS50847"/>
    </source>
</evidence>
<dbReference type="RefSeq" id="WP_210901223.1">
    <property type="nucleotide sequence ID" value="NZ_CP071696.1"/>
</dbReference>
<evidence type="ECO:0000256" key="5">
    <source>
        <dbReference type="SAM" id="MobiDB-lite"/>
    </source>
</evidence>
<evidence type="ECO:0000256" key="2">
    <source>
        <dbReference type="ARBA" id="ARBA00022525"/>
    </source>
</evidence>
<evidence type="ECO:0000313" key="9">
    <source>
        <dbReference type="EMBL" id="QTX05854.1"/>
    </source>
</evidence>
<reference evidence="9" key="1">
    <citation type="submission" date="2021-03" db="EMBL/GenBank/DDBJ databases">
        <title>Agromyces archimandritus sp. nov., isolated from the cockroach Archimandrita tessellata.</title>
        <authorList>
            <person name="Guzman J."/>
            <person name="Ortuzar M."/>
            <person name="Poehlein A."/>
            <person name="Daniel R."/>
            <person name="Trujillo M."/>
            <person name="Vilcinskas A."/>
        </authorList>
    </citation>
    <scope>NUCLEOTIDE SEQUENCE</scope>
    <source>
        <strain evidence="9">G127AT</strain>
    </source>
</reference>
<feature type="transmembrane region" description="Helical" evidence="6">
    <location>
        <begin position="3066"/>
        <end position="3089"/>
    </location>
</feature>
<evidence type="ECO:0000313" key="10">
    <source>
        <dbReference type="Proteomes" id="UP000671914"/>
    </source>
</evidence>
<keyword evidence="6" id="KW-0812">Transmembrane</keyword>
<keyword evidence="4" id="KW-0572">Peptidoglycan-anchor</keyword>
<feature type="chain" id="PRO_5037846052" description="Gram-positive cocci surface proteins LPxTG domain-containing protein" evidence="7">
    <location>
        <begin position="29"/>
        <end position="3097"/>
    </location>
</feature>
<keyword evidence="10" id="KW-1185">Reference proteome</keyword>
<evidence type="ECO:0000256" key="1">
    <source>
        <dbReference type="ARBA" id="ARBA00022512"/>
    </source>
</evidence>